<dbReference type="GO" id="GO:0005524">
    <property type="term" value="F:ATP binding"/>
    <property type="evidence" value="ECO:0007669"/>
    <property type="project" value="UniProtKB-KW"/>
</dbReference>
<evidence type="ECO:0000256" key="8">
    <source>
        <dbReference type="ARBA" id="ARBA00022801"/>
    </source>
</evidence>
<evidence type="ECO:0000256" key="4">
    <source>
        <dbReference type="ARBA" id="ARBA00022722"/>
    </source>
</evidence>
<dbReference type="InterPro" id="IPR027417">
    <property type="entry name" value="P-loop_NTPase"/>
</dbReference>
<dbReference type="Gene3D" id="1.20.58.910">
    <property type="match status" value="1"/>
</dbReference>
<reference evidence="13" key="2">
    <citation type="submission" date="2021-04" db="EMBL/GenBank/DDBJ databases">
        <authorList>
            <person name="Gilroy R."/>
        </authorList>
    </citation>
    <scope>NUCLEOTIDE SEQUENCE</scope>
    <source>
        <strain evidence="13">ChiHjej12B11-14209</strain>
    </source>
</reference>
<evidence type="ECO:0000256" key="2">
    <source>
        <dbReference type="ARBA" id="ARBA00008598"/>
    </source>
</evidence>
<keyword evidence="10 11" id="KW-0238">DNA-binding</keyword>
<evidence type="ECO:0000256" key="3">
    <source>
        <dbReference type="ARBA" id="ARBA00011296"/>
    </source>
</evidence>
<dbReference type="AlphaFoldDB" id="A0A9D2F0A9"/>
<dbReference type="CDD" id="cd18030">
    <property type="entry name" value="DEXHc_RE_I_HsdR"/>
    <property type="match status" value="1"/>
</dbReference>
<comment type="function">
    <text evidence="11">Subunit R is required for both nuclease and ATPase activities, but not for modification.</text>
</comment>
<dbReference type="Proteomes" id="UP000824062">
    <property type="component" value="Unassembled WGS sequence"/>
</dbReference>
<dbReference type="InterPro" id="IPR040980">
    <property type="entry name" value="SWI2_SNF2"/>
</dbReference>
<dbReference type="PROSITE" id="PS51192">
    <property type="entry name" value="HELICASE_ATP_BIND_1"/>
    <property type="match status" value="1"/>
</dbReference>
<proteinExistence type="inferred from homology"/>
<dbReference type="Pfam" id="PF12008">
    <property type="entry name" value="EcoR124_C"/>
    <property type="match status" value="1"/>
</dbReference>
<accession>A0A9D2F0A9</accession>
<keyword evidence="8 11" id="KW-0378">Hydrolase</keyword>
<keyword evidence="5 11" id="KW-0547">Nucleotide-binding</keyword>
<evidence type="ECO:0000256" key="5">
    <source>
        <dbReference type="ARBA" id="ARBA00022741"/>
    </source>
</evidence>
<dbReference type="EC" id="3.1.21.3" evidence="11"/>
<organism evidence="13 14">
    <name type="scientific">Candidatus Olsenella pullistercoris</name>
    <dbReference type="NCBI Taxonomy" id="2838712"/>
    <lineage>
        <taxon>Bacteria</taxon>
        <taxon>Bacillati</taxon>
        <taxon>Actinomycetota</taxon>
        <taxon>Coriobacteriia</taxon>
        <taxon>Coriobacteriales</taxon>
        <taxon>Atopobiaceae</taxon>
        <taxon>Olsenella</taxon>
    </lineage>
</organism>
<dbReference type="GO" id="GO:0009307">
    <property type="term" value="P:DNA restriction-modification system"/>
    <property type="evidence" value="ECO:0007669"/>
    <property type="project" value="UniProtKB-KW"/>
</dbReference>
<dbReference type="Pfam" id="PF18766">
    <property type="entry name" value="SWI2_SNF2"/>
    <property type="match status" value="1"/>
</dbReference>
<dbReference type="Gene3D" id="3.90.1570.50">
    <property type="match status" value="1"/>
</dbReference>
<dbReference type="EMBL" id="DXBM01000062">
    <property type="protein sequence ID" value="HIZ46815.1"/>
    <property type="molecule type" value="Genomic_DNA"/>
</dbReference>
<dbReference type="Gene3D" id="3.40.50.300">
    <property type="entry name" value="P-loop containing nucleotide triphosphate hydrolases"/>
    <property type="match status" value="2"/>
</dbReference>
<dbReference type="GO" id="GO:0003677">
    <property type="term" value="F:DNA binding"/>
    <property type="evidence" value="ECO:0007669"/>
    <property type="project" value="UniProtKB-KW"/>
</dbReference>
<dbReference type="InterPro" id="IPR014001">
    <property type="entry name" value="Helicase_ATP-bd"/>
</dbReference>
<evidence type="ECO:0000256" key="7">
    <source>
        <dbReference type="ARBA" id="ARBA00022759"/>
    </source>
</evidence>
<dbReference type="PANTHER" id="PTHR30195">
    <property type="entry name" value="TYPE I SITE-SPECIFIC DEOXYRIBONUCLEASE PROTEIN SUBUNIT M AND R"/>
    <property type="match status" value="1"/>
</dbReference>
<evidence type="ECO:0000313" key="13">
    <source>
        <dbReference type="EMBL" id="HIZ46815.1"/>
    </source>
</evidence>
<evidence type="ECO:0000256" key="9">
    <source>
        <dbReference type="ARBA" id="ARBA00022840"/>
    </source>
</evidence>
<evidence type="ECO:0000259" key="12">
    <source>
        <dbReference type="PROSITE" id="PS51192"/>
    </source>
</evidence>
<dbReference type="SUPFAM" id="SSF52540">
    <property type="entry name" value="P-loop containing nucleoside triphosphate hydrolases"/>
    <property type="match status" value="1"/>
</dbReference>
<comment type="similarity">
    <text evidence="2 11">Belongs to the HsdR family.</text>
</comment>
<dbReference type="InterPro" id="IPR051268">
    <property type="entry name" value="Type-I_R_enzyme_R_subunit"/>
</dbReference>
<comment type="caution">
    <text evidence="13">The sequence shown here is derived from an EMBL/GenBank/DDBJ whole genome shotgun (WGS) entry which is preliminary data.</text>
</comment>
<dbReference type="SMART" id="SM00487">
    <property type="entry name" value="DEXDc"/>
    <property type="match status" value="1"/>
</dbReference>
<dbReference type="Pfam" id="PF04313">
    <property type="entry name" value="HSDR_N"/>
    <property type="match status" value="1"/>
</dbReference>
<dbReference type="CDD" id="cd22332">
    <property type="entry name" value="HsdR_N"/>
    <property type="match status" value="1"/>
</dbReference>
<evidence type="ECO:0000256" key="1">
    <source>
        <dbReference type="ARBA" id="ARBA00000851"/>
    </source>
</evidence>
<dbReference type="Pfam" id="PF22679">
    <property type="entry name" value="T1R_D3-like"/>
    <property type="match status" value="1"/>
</dbReference>
<name>A0A9D2F0A9_9ACTN</name>
<keyword evidence="9 11" id="KW-0067">ATP-binding</keyword>
<dbReference type="PANTHER" id="PTHR30195:SF16">
    <property type="entry name" value="TYPE I RESTRICTION ENZYME ENDONUCLEASE SUBUNIT"/>
    <property type="match status" value="1"/>
</dbReference>
<evidence type="ECO:0000256" key="6">
    <source>
        <dbReference type="ARBA" id="ARBA00022747"/>
    </source>
</evidence>
<comment type="subunit">
    <text evidence="3 11">The type I restriction/modification system is composed of three polypeptides R, M and S.</text>
</comment>
<keyword evidence="7 13" id="KW-0255">Endonuclease</keyword>
<dbReference type="InterPro" id="IPR055180">
    <property type="entry name" value="HsdR_RecA-like_helicase_dom_2"/>
</dbReference>
<evidence type="ECO:0000256" key="11">
    <source>
        <dbReference type="RuleBase" id="RU364115"/>
    </source>
</evidence>
<comment type="catalytic activity">
    <reaction evidence="1 11">
        <text>Endonucleolytic cleavage of DNA to give random double-stranded fragments with terminal 5'-phosphates, ATP is simultaneously hydrolyzed.</text>
        <dbReference type="EC" id="3.1.21.3"/>
    </reaction>
</comment>
<evidence type="ECO:0000256" key="10">
    <source>
        <dbReference type="ARBA" id="ARBA00023125"/>
    </source>
</evidence>
<keyword evidence="4" id="KW-0540">Nuclease</keyword>
<dbReference type="InterPro" id="IPR022625">
    <property type="entry name" value="TypeI_RM_Rsu_C"/>
</dbReference>
<dbReference type="InterPro" id="IPR007409">
    <property type="entry name" value="Restrct_endonuc_type1_HsdR_N"/>
</dbReference>
<gene>
    <name evidence="13" type="ORF">IAA19_07355</name>
</gene>
<evidence type="ECO:0000313" key="14">
    <source>
        <dbReference type="Proteomes" id="UP000824062"/>
    </source>
</evidence>
<dbReference type="InterPro" id="IPR004473">
    <property type="entry name" value="Restrct_endonuc_typeI_HsdR"/>
</dbReference>
<dbReference type="NCBIfam" id="TIGR00348">
    <property type="entry name" value="hsdR"/>
    <property type="match status" value="1"/>
</dbReference>
<dbReference type="CDD" id="cd18800">
    <property type="entry name" value="SF2_C_EcoR124I-like"/>
    <property type="match status" value="1"/>
</dbReference>
<dbReference type="GO" id="GO:0009035">
    <property type="term" value="F:type I site-specific deoxyribonuclease activity"/>
    <property type="evidence" value="ECO:0007669"/>
    <property type="project" value="UniProtKB-EC"/>
</dbReference>
<sequence>MGDDGAAKRISIKYDSGESQSLEAIEYGGKDRVDYVAVEYDSSSGSSVAVEYDGSPTASSIVIEYDSEPRVPSSDGDVGVSLGKKTYSILLEGPESTVCAKAPCAPGTGSAYQSEAELEGSLIAQLVSQGYERIDVTDQAGLVSNLRSQIEALNGIAFADEDWDTLFSTHIANATDGIVEKAARIQRSPVIDFQMHDGTLVNVKLLDRDHIHRNRLQVLNQYEANEGAHKNRYDVTILVNGLPLVHIELKRRGVPLREAFNQIERYQRESFWSESGLFEYVQIFVISNGTDTKYYSNTTRWKKTHSERGKRTSASYQFTSWWTDAANRRITDLVPFAASFLSRGTLLMVLTHYCVLNVSDELMVMRPYQICATERILNRILIALSDRRRLGTVAAGGYVWHTTGSGKTLTSFKAAQLASRMAGVDKVLFVVDRKDLDYQTMKEYNKFQPGAVNGSSNTAALVRNLESTAADKRICVTTIQKLASYLSKADRKHPVFSRNVVFIFDECHRSQFGKMHKAITKAFKNYMLFGFTGTPIFAVNASSGGDPNLKTTQQAFGDCLHKYTVVNAIDHGNVLPFKVDYVKTFRRRNGSADALVEGIDTNTAWQNPKRIRLVSEYILDNYNIKTKRDGSSYQYKGQRRRGFNSILACDSIGSAKAYYAQIKELLAERPGFDLKVATIFTYAANGDEDDGQGMLSEEAMDTNGMPKADREFLDAAIADYNAMYGTSCGTDSKGFDNYYKDVSERMKNRELDLLIVVDMFLTGFDAKTLNTLWVDKNLRMHGLIQAFSRTNRILNSVKTFGNIVCFRDLSERVDEALALFGDPDAGGIVLLKPYEVYFQRYAEALEHLRIDFPLDGGFDLLGEEAEKDLVKTFGQILRLRNILSCFDDFAADDPMGERELQDYQSHYLDIADKYRRQRKADLVDIGDDLTFEMELVRQVEINIDYILMLVEQRHGDNVQDKEIADKIRSAVASSPELRDKAELIEEFLRAVGFDGAEARVDIVSMPEAERHEAVAREWRRHVSDSMERDLDDIVEENRLKPEETRALVSESFVAGAVPEAGTAISRIMRPVSRFAKGNPYGEKRHKVLDALKAFYEKYRSLTSTYPMS</sequence>
<keyword evidence="6 11" id="KW-0680">Restriction system</keyword>
<feature type="domain" description="Helicase ATP-binding" evidence="12">
    <location>
        <begin position="388"/>
        <end position="536"/>
    </location>
</feature>
<reference evidence="13" key="1">
    <citation type="journal article" date="2021" name="PeerJ">
        <title>Extensive microbial diversity within the chicken gut microbiome revealed by metagenomics and culture.</title>
        <authorList>
            <person name="Gilroy R."/>
            <person name="Ravi A."/>
            <person name="Getino M."/>
            <person name="Pursley I."/>
            <person name="Horton D.L."/>
            <person name="Alikhan N.F."/>
            <person name="Baker D."/>
            <person name="Gharbi K."/>
            <person name="Hall N."/>
            <person name="Watson M."/>
            <person name="Adriaenssens E.M."/>
            <person name="Foster-Nyarko E."/>
            <person name="Jarju S."/>
            <person name="Secka A."/>
            <person name="Antonio M."/>
            <person name="Oren A."/>
            <person name="Chaudhuri R.R."/>
            <person name="La Ragione R."/>
            <person name="Hildebrand F."/>
            <person name="Pallen M.J."/>
        </authorList>
    </citation>
    <scope>NUCLEOTIDE SEQUENCE</scope>
    <source>
        <strain evidence="13">ChiHjej12B11-14209</strain>
    </source>
</reference>
<protein>
    <recommendedName>
        <fullName evidence="11">Type I restriction enzyme endonuclease subunit</fullName>
        <shortName evidence="11">R protein</shortName>
        <ecNumber evidence="11">3.1.21.3</ecNumber>
    </recommendedName>
</protein>